<accession>A0A1I5THG0</accession>
<protein>
    <submittedName>
        <fullName evidence="1">Uncharacterized protein</fullName>
    </submittedName>
</protein>
<evidence type="ECO:0000313" key="1">
    <source>
        <dbReference type="EMBL" id="SFP82291.1"/>
    </source>
</evidence>
<reference evidence="1 2" key="1">
    <citation type="submission" date="2016-10" db="EMBL/GenBank/DDBJ databases">
        <authorList>
            <person name="de Groot N.N."/>
        </authorList>
    </citation>
    <scope>NUCLEOTIDE SEQUENCE [LARGE SCALE GENOMIC DNA]</scope>
    <source>
        <strain evidence="2">E92,LMG 26720,CCM 7988</strain>
    </source>
</reference>
<keyword evidence="2" id="KW-1185">Reference proteome</keyword>
<dbReference type="STRING" id="1079859.SAMN04515674_10646"/>
<sequence length="49" mass="5260">MANQKGLISEKEVSELTDALSVVELEERFEMTAAAASSERCTITQAEAA</sequence>
<evidence type="ECO:0000313" key="2">
    <source>
        <dbReference type="Proteomes" id="UP000199306"/>
    </source>
</evidence>
<dbReference type="Proteomes" id="UP000199306">
    <property type="component" value="Unassembled WGS sequence"/>
</dbReference>
<proteinExistence type="predicted"/>
<dbReference type="RefSeq" id="WP_177219377.1">
    <property type="nucleotide sequence ID" value="NZ_FOXH01000006.1"/>
</dbReference>
<organism evidence="1 2">
    <name type="scientific">Pseudarcicella hirudinis</name>
    <dbReference type="NCBI Taxonomy" id="1079859"/>
    <lineage>
        <taxon>Bacteria</taxon>
        <taxon>Pseudomonadati</taxon>
        <taxon>Bacteroidota</taxon>
        <taxon>Cytophagia</taxon>
        <taxon>Cytophagales</taxon>
        <taxon>Flectobacillaceae</taxon>
        <taxon>Pseudarcicella</taxon>
    </lineage>
</organism>
<name>A0A1I5THG0_9BACT</name>
<gene>
    <name evidence="1" type="ORF">SAMN04515674_10646</name>
</gene>
<dbReference type="EMBL" id="FOXH01000006">
    <property type="protein sequence ID" value="SFP82291.1"/>
    <property type="molecule type" value="Genomic_DNA"/>
</dbReference>
<dbReference type="AlphaFoldDB" id="A0A1I5THG0"/>